<dbReference type="PROSITE" id="PS50970">
    <property type="entry name" value="HCY"/>
    <property type="match status" value="1"/>
</dbReference>
<protein>
    <recommendedName>
        <fullName evidence="7 20">Methionine synthase</fullName>
        <ecNumber evidence="6 20">2.1.1.13</ecNumber>
    </recommendedName>
    <alternativeName>
        <fullName evidence="19 21">5-methyltetrahydrofolate--homocysteine methyltransferase</fullName>
    </alternativeName>
</protein>
<dbReference type="Proteomes" id="UP000190130">
    <property type="component" value="Unassembled WGS sequence"/>
</dbReference>
<organism evidence="30 32">
    <name type="scientific">Bosea thiooxidans</name>
    <dbReference type="NCBI Taxonomy" id="53254"/>
    <lineage>
        <taxon>Bacteria</taxon>
        <taxon>Pseudomonadati</taxon>
        <taxon>Pseudomonadota</taxon>
        <taxon>Alphaproteobacteria</taxon>
        <taxon>Hyphomicrobiales</taxon>
        <taxon>Boseaceae</taxon>
        <taxon>Bosea</taxon>
    </lineage>
</organism>
<evidence type="ECO:0000256" key="12">
    <source>
        <dbReference type="ARBA" id="ARBA00022691"/>
    </source>
</evidence>
<keyword evidence="15 21" id="KW-0862">Zinc</keyword>
<dbReference type="SUPFAM" id="SSF47644">
    <property type="entry name" value="Methionine synthase domain"/>
    <property type="match status" value="1"/>
</dbReference>
<evidence type="ECO:0000256" key="20">
    <source>
        <dbReference type="NCBIfam" id="TIGR02082"/>
    </source>
</evidence>
<sequence length="1250" mass="137587">MSDFIPAPVDGAEIERSLRQAAAKRILVLDGAMGTQIQNLKLSEADFRGERFKGFNHDLKGNNDIIALTQPDALRDIHLAYFRAGADIVETNTFSGTSIAQADYGMEAYVYELNVACSRIAREAAAIAQKEDGRRRFVAGAIGPTNRTLSISPDVNNPGFRAVTFDQVRDAYAEQVRGLIDGGSELLLIETIFDTLNAKAAIVAIEEVFRAKGLRLPVMISGTITDLSGRTLSGQTVEAFWNAVRHAAPLTIGLNCALGAREMRAHIKDMSRIADTLVCAYPNAGLPNEFGLYDERPEATAKMLAEFSDAGFVNVVGGCCGTTPEHIAAIAQAVAGKAPRQIPEAKPYLRLAGLEPFTLDETIPFVNVGERTNVTGSARFRKLITNGDYAAALDVARDQVANGAQVIDINMDEGLLDSEKAMTEFCNLIASEPDISRVPIMVDSSKFPVIEAGLKTIQGKPIVNSISMKEGEEAFLDHARICRQYGAAVVVMAFDEVGQADTFQRKIEICTRAYKLLTEKAGFPPQDIIFDPNIFAVATGIEEHDNYGNDFIEATKAIRESLPHAHISGGVSNLSFSFRGNEKVREAMHSVFLYHAIKAGMDMGIVNAGQLGSYDDLDPELRELCEDVVLNRRKDSTERLLEAAPRFKGDGSAAASGKDLAWRELPVEKRLEHALVAGITEFIEADTEEARQNAEKPLHVIEGPLMAGMNVVGDLFGSGKMFLPQVVKSARVMKQAVAYLMPFMEEEKRLNGGSERAAAGKVLMATVKGDVHDIGKNIVGVVLQCNNYEVIDLGVMVPTQKILETARREKVDIIGLSGLITPSLDEMVTVASEMEREGFDIPLLIGGATTSRVHTAVKIHPAYSAGQTVHVNDASRAVGVVSSLLSQEQKPAYVAGVQAEYAKVAEAHRRSEADKQRLPLARARANAFKPDWASYVPPKPSFLGTRTFRTYDIADLVPVIDWTPFFQTWELKGRFPAILEDEKQGEAARQLWDDAQSMLKRVVEERWFNPKGVIGFWPANAVGDDIRLYTGESRQETLATFHGLRQQLLRRDGKPNLCLSDFVAPEGGAPDYIGAFAVTSGAEEERISEKFARDNDDYRSIMVKALADRFAEAFAERMHQLVRKEFWGYAPDETFTNDELIREEYQGIRPAPGYPAQPDHTEKETLFRLLEAERRVGVKLTESYAMWPGSSVSGLYFSHPEAYYFGVAKVERDQVEDYAARKGMTIEEVERWLAPILNYDTAAYRLQAAE</sequence>
<dbReference type="NCBIfam" id="NF007024">
    <property type="entry name" value="PRK09490.1"/>
    <property type="match status" value="1"/>
</dbReference>
<dbReference type="GO" id="GO:0046653">
    <property type="term" value="P:tetrahydrofolate metabolic process"/>
    <property type="evidence" value="ECO:0007669"/>
    <property type="project" value="TreeGrafter"/>
</dbReference>
<dbReference type="InterPro" id="IPR036589">
    <property type="entry name" value="HCY_dom_sf"/>
</dbReference>
<dbReference type="NCBIfam" id="TIGR02082">
    <property type="entry name" value="metH"/>
    <property type="match status" value="1"/>
</dbReference>
<feature type="binding site" evidence="23">
    <location>
        <position position="821"/>
    </location>
    <ligand>
        <name>methylcob(III)alamin</name>
        <dbReference type="ChEBI" id="CHEBI:28115"/>
    </ligand>
</feature>
<evidence type="ECO:0000256" key="7">
    <source>
        <dbReference type="ARBA" id="ARBA00013998"/>
    </source>
</evidence>
<evidence type="ECO:0000259" key="27">
    <source>
        <dbReference type="PROSITE" id="PS50974"/>
    </source>
</evidence>
<dbReference type="GO" id="GO:0031419">
    <property type="term" value="F:cobalamin binding"/>
    <property type="evidence" value="ECO:0007669"/>
    <property type="project" value="UniProtKB-UniRule"/>
</dbReference>
<keyword evidence="8 21" id="KW-0489">Methyltransferase</keyword>
<evidence type="ECO:0000256" key="22">
    <source>
        <dbReference type="PIRSR" id="PIRSR000381-1"/>
    </source>
</evidence>
<evidence type="ECO:0000256" key="10">
    <source>
        <dbReference type="ARBA" id="ARBA00022628"/>
    </source>
</evidence>
<evidence type="ECO:0000256" key="23">
    <source>
        <dbReference type="PIRSR" id="PIRSR000381-2"/>
    </source>
</evidence>
<dbReference type="Pfam" id="PF02965">
    <property type="entry name" value="Met_synt_B12"/>
    <property type="match status" value="1"/>
</dbReference>
<dbReference type="PROSITE" id="PS50972">
    <property type="entry name" value="PTERIN_BINDING"/>
    <property type="match status" value="1"/>
</dbReference>
<evidence type="ECO:0000259" key="28">
    <source>
        <dbReference type="PROSITE" id="PS51332"/>
    </source>
</evidence>
<comment type="cofactor">
    <cofactor evidence="3 21 22">
        <name>methylcob(III)alamin</name>
        <dbReference type="ChEBI" id="CHEBI:28115"/>
    </cofactor>
</comment>
<comment type="cofactor">
    <cofactor evidence="2 21 24">
        <name>Zn(2+)</name>
        <dbReference type="ChEBI" id="CHEBI:29105"/>
    </cofactor>
</comment>
<dbReference type="Pfam" id="PF02310">
    <property type="entry name" value="B12-binding"/>
    <property type="match status" value="1"/>
</dbReference>
<dbReference type="SUPFAM" id="SSF51717">
    <property type="entry name" value="Dihydropteroate synthetase-like"/>
    <property type="match status" value="1"/>
</dbReference>
<evidence type="ECO:0000256" key="9">
    <source>
        <dbReference type="ARBA" id="ARBA00022605"/>
    </source>
</evidence>
<feature type="binding site" evidence="22 24">
    <location>
        <position position="319"/>
    </location>
    <ligand>
        <name>Zn(2+)</name>
        <dbReference type="ChEBI" id="CHEBI:29105"/>
    </ligand>
</feature>
<dbReference type="Pfam" id="PF02574">
    <property type="entry name" value="S-methyl_trans"/>
    <property type="match status" value="1"/>
</dbReference>
<dbReference type="Pfam" id="PF00809">
    <property type="entry name" value="Pterin_bind"/>
    <property type="match status" value="1"/>
</dbReference>
<evidence type="ECO:0000256" key="3">
    <source>
        <dbReference type="ARBA" id="ARBA00001956"/>
    </source>
</evidence>
<dbReference type="EMBL" id="LMAR01000025">
    <property type="protein sequence ID" value="KQK31274.1"/>
    <property type="molecule type" value="Genomic_DNA"/>
</dbReference>
<dbReference type="GO" id="GO:0032259">
    <property type="term" value="P:methylation"/>
    <property type="evidence" value="ECO:0007669"/>
    <property type="project" value="UniProtKB-KW"/>
</dbReference>
<dbReference type="STRING" id="53254.SAMN05660750_00293"/>
<dbReference type="GO" id="GO:0050667">
    <property type="term" value="P:homocysteine metabolic process"/>
    <property type="evidence" value="ECO:0007669"/>
    <property type="project" value="TreeGrafter"/>
</dbReference>
<accession>A0A0Q3T0R5</accession>
<dbReference type="Gene3D" id="3.10.196.10">
    <property type="entry name" value="Vitamin B12-dependent methionine synthase, activation domain"/>
    <property type="match status" value="1"/>
</dbReference>
<feature type="domain" description="AdoMet activation" evidence="27">
    <location>
        <begin position="911"/>
        <end position="1242"/>
    </location>
</feature>
<dbReference type="EC" id="2.1.1.13" evidence="6 20"/>
<dbReference type="GO" id="GO:0008270">
    <property type="term" value="F:zinc ion binding"/>
    <property type="evidence" value="ECO:0007669"/>
    <property type="project" value="UniProtKB-UniRule"/>
</dbReference>
<dbReference type="RefSeq" id="WP_055727419.1">
    <property type="nucleotide sequence ID" value="NZ_FUYX01000001.1"/>
</dbReference>
<evidence type="ECO:0000256" key="24">
    <source>
        <dbReference type="PROSITE-ProRule" id="PRU00333"/>
    </source>
</evidence>
<dbReference type="GO" id="GO:0008705">
    <property type="term" value="F:methionine synthase activity"/>
    <property type="evidence" value="ECO:0007669"/>
    <property type="project" value="UniProtKB-UniRule"/>
</dbReference>
<dbReference type="Proteomes" id="UP000051562">
    <property type="component" value="Unassembled WGS sequence"/>
</dbReference>
<feature type="binding site" evidence="23">
    <location>
        <position position="1149"/>
    </location>
    <ligand>
        <name>S-adenosyl-L-methionine</name>
        <dbReference type="ChEBI" id="CHEBI:59789"/>
    </ligand>
</feature>
<evidence type="ECO:0000256" key="18">
    <source>
        <dbReference type="ARBA" id="ARBA00025552"/>
    </source>
</evidence>
<dbReference type="CDD" id="cd00740">
    <property type="entry name" value="MeTr"/>
    <property type="match status" value="1"/>
</dbReference>
<feature type="binding site" evidence="23">
    <location>
        <position position="702"/>
    </location>
    <ligand>
        <name>methylcob(III)alamin</name>
        <dbReference type="ChEBI" id="CHEBI:28115"/>
    </ligand>
</feature>
<keyword evidence="9 21" id="KW-0028">Amino-acid biosynthesis</keyword>
<dbReference type="PROSITE" id="PS51332">
    <property type="entry name" value="B12_BINDING"/>
    <property type="match status" value="1"/>
</dbReference>
<evidence type="ECO:0000256" key="13">
    <source>
        <dbReference type="ARBA" id="ARBA00022723"/>
    </source>
</evidence>
<comment type="function">
    <text evidence="18 21">Catalyzes the transfer of a methyl group from methyl-cobalamin to homocysteine, yielding enzyme-bound cob(I)alamin and methionine. Subsequently, remethylates the cofactor using methyltetrahydrofolate.</text>
</comment>
<evidence type="ECO:0000313" key="32">
    <source>
        <dbReference type="Proteomes" id="UP000051562"/>
    </source>
</evidence>
<evidence type="ECO:0000256" key="14">
    <source>
        <dbReference type="ARBA" id="ARBA00022737"/>
    </source>
</evidence>
<dbReference type="Gene3D" id="3.20.20.20">
    <property type="entry name" value="Dihydropteroate synthase-like"/>
    <property type="match status" value="1"/>
</dbReference>
<dbReference type="SMART" id="SM01018">
    <property type="entry name" value="B12-binding_2"/>
    <property type="match status" value="1"/>
</dbReference>
<evidence type="ECO:0000259" key="25">
    <source>
        <dbReference type="PROSITE" id="PS50970"/>
    </source>
</evidence>
<keyword evidence="16 21" id="KW-0486">Methionine biosynthesis</keyword>
<keyword evidence="11 21" id="KW-0808">Transferase</keyword>
<proteinExistence type="inferred from homology"/>
<dbReference type="InterPro" id="IPR050554">
    <property type="entry name" value="Met_Synthase/Corrinoid"/>
</dbReference>
<dbReference type="InterPro" id="IPR003726">
    <property type="entry name" value="HCY_dom"/>
</dbReference>
<feature type="binding site" evidence="23">
    <location>
        <begin position="1204"/>
        <end position="1205"/>
    </location>
    <ligand>
        <name>S-adenosyl-L-methionine</name>
        <dbReference type="ChEBI" id="CHEBI:59789"/>
    </ligand>
</feature>
<comment type="domain">
    <text evidence="21">Modular enzyme with four functionally distinct domains. The isolated Hcy-binding domain catalyzes methyl transfer from free methylcobalamin to homocysteine. The Hcy-binding domain in association with the pterin-binding domain catalyzes the methylation of cob(I)alamin by methyltetrahydrofolate and the methylation of homocysteine. The B12-binding domain binds the cofactor. The AdoMet activation domain binds S-adenosyl-L-methionine. Under aerobic conditions cob(I)alamin can be converted to inactive cob(II)alamin. Reductive methylation by S-adenosyl-L-methionine and flavodoxin regenerates methylcobalamin.</text>
</comment>
<feature type="binding site" description="axial binding residue" evidence="22">
    <location>
        <position position="772"/>
    </location>
    <ligand>
        <name>methylcob(III)alamin</name>
        <dbReference type="ChEBI" id="CHEBI:28115"/>
    </ligand>
    <ligandPart>
        <name>Co</name>
        <dbReference type="ChEBI" id="CHEBI:27638"/>
    </ligandPart>
</feature>
<feature type="binding site" evidence="23">
    <location>
        <position position="961"/>
    </location>
    <ligand>
        <name>S-adenosyl-L-methionine</name>
        <dbReference type="ChEBI" id="CHEBI:59789"/>
    </ligand>
</feature>
<dbReference type="GO" id="GO:0005829">
    <property type="term" value="C:cytosol"/>
    <property type="evidence" value="ECO:0007669"/>
    <property type="project" value="TreeGrafter"/>
</dbReference>
<comment type="catalytic activity">
    <reaction evidence="1 21">
        <text>(6S)-5-methyl-5,6,7,8-tetrahydrofolate + L-homocysteine = (6S)-5,6,7,8-tetrahydrofolate + L-methionine</text>
        <dbReference type="Rhea" id="RHEA:11172"/>
        <dbReference type="ChEBI" id="CHEBI:18608"/>
        <dbReference type="ChEBI" id="CHEBI:57453"/>
        <dbReference type="ChEBI" id="CHEBI:57844"/>
        <dbReference type="ChEBI" id="CHEBI:58199"/>
        <dbReference type="EC" id="2.1.1.13"/>
    </reaction>
</comment>
<reference evidence="30 32" key="1">
    <citation type="submission" date="2015-10" db="EMBL/GenBank/DDBJ databases">
        <title>Draft genome of Bosea thiooxidans.</title>
        <authorList>
            <person name="Wang X."/>
        </authorList>
    </citation>
    <scope>NUCLEOTIDE SEQUENCE [LARGE SCALE GENOMIC DNA]</scope>
    <source>
        <strain evidence="30 32">CGMCC 9174</strain>
    </source>
</reference>
<evidence type="ECO:0000256" key="16">
    <source>
        <dbReference type="ARBA" id="ARBA00023167"/>
    </source>
</evidence>
<gene>
    <name evidence="30" type="ORF">ARD30_09835</name>
    <name evidence="31" type="ORF">SAMN05660750_00293</name>
</gene>
<evidence type="ECO:0000256" key="21">
    <source>
        <dbReference type="PIRNR" id="PIRNR000381"/>
    </source>
</evidence>
<evidence type="ECO:0000313" key="31">
    <source>
        <dbReference type="EMBL" id="SKB35559.1"/>
    </source>
</evidence>
<evidence type="ECO:0000259" key="26">
    <source>
        <dbReference type="PROSITE" id="PS50972"/>
    </source>
</evidence>
<dbReference type="InterPro" id="IPR011822">
    <property type="entry name" value="MetH"/>
</dbReference>
<evidence type="ECO:0000256" key="2">
    <source>
        <dbReference type="ARBA" id="ARBA00001947"/>
    </source>
</evidence>
<keyword evidence="12 21" id="KW-0949">S-adenosyl-L-methionine</keyword>
<name>A0A0Q3T0R5_9HYPH</name>
<dbReference type="PROSITE" id="PS51337">
    <property type="entry name" value="B12_BINDING_NTER"/>
    <property type="match status" value="1"/>
</dbReference>
<feature type="binding site" evidence="23">
    <location>
        <position position="874"/>
    </location>
    <ligand>
        <name>methylcob(III)alamin</name>
        <dbReference type="ChEBI" id="CHEBI:28115"/>
    </ligand>
</feature>
<feature type="binding site" evidence="22 24">
    <location>
        <position position="256"/>
    </location>
    <ligand>
        <name>Zn(2+)</name>
        <dbReference type="ChEBI" id="CHEBI:29105"/>
    </ligand>
</feature>
<evidence type="ECO:0000256" key="19">
    <source>
        <dbReference type="ARBA" id="ARBA00031040"/>
    </source>
</evidence>
<dbReference type="InterPro" id="IPR033706">
    <property type="entry name" value="Met_synthase_B12-bd"/>
</dbReference>
<dbReference type="PIRSF" id="PIRSF000381">
    <property type="entry name" value="MetH"/>
    <property type="match status" value="1"/>
</dbReference>
<dbReference type="FunFam" id="3.20.20.20:FF:000002">
    <property type="entry name" value="Methionine synthase"/>
    <property type="match status" value="1"/>
</dbReference>
<evidence type="ECO:0000256" key="1">
    <source>
        <dbReference type="ARBA" id="ARBA00001700"/>
    </source>
</evidence>
<feature type="domain" description="Pterin-binding" evidence="26">
    <location>
        <begin position="365"/>
        <end position="626"/>
    </location>
</feature>
<dbReference type="UniPathway" id="UPA00051">
    <property type="reaction ID" value="UER00081"/>
</dbReference>
<dbReference type="InterPro" id="IPR003759">
    <property type="entry name" value="Cbl-bd_cap"/>
</dbReference>
<reference evidence="31 33" key="2">
    <citation type="submission" date="2017-02" db="EMBL/GenBank/DDBJ databases">
        <authorList>
            <person name="Peterson S.W."/>
        </authorList>
    </citation>
    <scope>NUCLEOTIDE SEQUENCE [LARGE SCALE GENOMIC DNA]</scope>
    <source>
        <strain evidence="31 33">DSM 9653</strain>
    </source>
</reference>
<keyword evidence="14" id="KW-0677">Repeat</keyword>
<dbReference type="Pfam" id="PF02607">
    <property type="entry name" value="B12-binding_2"/>
    <property type="match status" value="1"/>
</dbReference>
<feature type="domain" description="Hcy-binding" evidence="25">
    <location>
        <begin position="15"/>
        <end position="334"/>
    </location>
</feature>
<dbReference type="InterPro" id="IPR000489">
    <property type="entry name" value="Pterin-binding_dom"/>
</dbReference>
<dbReference type="PANTHER" id="PTHR45833:SF1">
    <property type="entry name" value="METHIONINE SYNTHASE"/>
    <property type="match status" value="1"/>
</dbReference>
<feature type="domain" description="B12-binding N-terminal" evidence="29">
    <location>
        <begin position="658"/>
        <end position="752"/>
    </location>
</feature>
<evidence type="ECO:0000256" key="4">
    <source>
        <dbReference type="ARBA" id="ARBA00005178"/>
    </source>
</evidence>
<keyword evidence="17 21" id="KW-0170">Cobalt</keyword>
<evidence type="ECO:0000313" key="33">
    <source>
        <dbReference type="Proteomes" id="UP000190130"/>
    </source>
</evidence>
<dbReference type="InterPro" id="IPR037010">
    <property type="entry name" value="VitB12-dep_Met_synth_activ_sf"/>
</dbReference>
<feature type="binding site" evidence="23">
    <location>
        <begin position="769"/>
        <end position="773"/>
    </location>
    <ligand>
        <name>methylcob(III)alamin</name>
        <dbReference type="ChEBI" id="CHEBI:28115"/>
    </ligand>
</feature>
<keyword evidence="13 21" id="KW-0479">Metal-binding</keyword>
<dbReference type="EMBL" id="FUYX01000001">
    <property type="protein sequence ID" value="SKB35559.1"/>
    <property type="molecule type" value="Genomic_DNA"/>
</dbReference>
<dbReference type="InterPro" id="IPR006158">
    <property type="entry name" value="Cobalamin-bd"/>
</dbReference>
<dbReference type="PANTHER" id="PTHR45833">
    <property type="entry name" value="METHIONINE SYNTHASE"/>
    <property type="match status" value="1"/>
</dbReference>
<dbReference type="OrthoDB" id="9803687at2"/>
<dbReference type="CDD" id="cd02069">
    <property type="entry name" value="methionine_synthase_B12_BD"/>
    <property type="match status" value="1"/>
</dbReference>
<dbReference type="SUPFAM" id="SSF82282">
    <property type="entry name" value="Homocysteine S-methyltransferase"/>
    <property type="match status" value="1"/>
</dbReference>
<evidence type="ECO:0000256" key="11">
    <source>
        <dbReference type="ARBA" id="ARBA00022679"/>
    </source>
</evidence>
<evidence type="ECO:0000256" key="8">
    <source>
        <dbReference type="ARBA" id="ARBA00022603"/>
    </source>
</evidence>
<dbReference type="Gene3D" id="1.10.288.10">
    <property type="entry name" value="Cobalamin-dependent Methionine Synthase, domain 2"/>
    <property type="match status" value="1"/>
</dbReference>
<keyword evidence="10 21" id="KW-0846">Cobalamin</keyword>
<comment type="pathway">
    <text evidence="4 21">Amino-acid biosynthesis; L-methionine biosynthesis via de novo pathway; L-methionine from L-homocysteine (MetH route): step 1/1.</text>
</comment>
<dbReference type="Gene3D" id="1.10.1240.10">
    <property type="entry name" value="Methionine synthase domain"/>
    <property type="match status" value="1"/>
</dbReference>
<evidence type="ECO:0000256" key="6">
    <source>
        <dbReference type="ARBA" id="ARBA00012032"/>
    </source>
</evidence>
<dbReference type="InterPro" id="IPR036724">
    <property type="entry name" value="Cobalamin-bd_sf"/>
</dbReference>
<dbReference type="FunFam" id="3.40.50.280:FF:000001">
    <property type="entry name" value="Methionine synthase"/>
    <property type="match status" value="1"/>
</dbReference>
<dbReference type="Gene3D" id="3.20.20.330">
    <property type="entry name" value="Homocysteine-binding-like domain"/>
    <property type="match status" value="1"/>
</dbReference>
<dbReference type="InterPro" id="IPR004223">
    <property type="entry name" value="VitB12-dep_Met_synth_activ_dom"/>
</dbReference>
<dbReference type="AlphaFoldDB" id="A0A0Q3T0R5"/>
<keyword evidence="32" id="KW-1185">Reference proteome</keyword>
<evidence type="ECO:0000313" key="30">
    <source>
        <dbReference type="EMBL" id="KQK31274.1"/>
    </source>
</evidence>
<feature type="domain" description="B12-binding" evidence="28">
    <location>
        <begin position="759"/>
        <end position="895"/>
    </location>
</feature>
<dbReference type="FunFam" id="3.20.20.330:FF:000001">
    <property type="entry name" value="Methionine synthase"/>
    <property type="match status" value="1"/>
</dbReference>
<evidence type="ECO:0000259" key="29">
    <source>
        <dbReference type="PROSITE" id="PS51337"/>
    </source>
</evidence>
<evidence type="ECO:0000256" key="17">
    <source>
        <dbReference type="ARBA" id="ARBA00023285"/>
    </source>
</evidence>
<evidence type="ECO:0000256" key="15">
    <source>
        <dbReference type="ARBA" id="ARBA00022833"/>
    </source>
</evidence>
<comment type="similarity">
    <text evidence="5">Belongs to the vitamin-B12 dependent methionine synthase family.</text>
</comment>
<dbReference type="InterPro" id="IPR036594">
    <property type="entry name" value="Meth_synthase_dom"/>
</dbReference>
<dbReference type="SUPFAM" id="SSF56507">
    <property type="entry name" value="Methionine synthase activation domain-like"/>
    <property type="match status" value="1"/>
</dbReference>
<feature type="binding site" evidence="22 24">
    <location>
        <position position="320"/>
    </location>
    <ligand>
        <name>Zn(2+)</name>
        <dbReference type="ChEBI" id="CHEBI:29105"/>
    </ligand>
</feature>
<feature type="binding site" evidence="23">
    <location>
        <position position="817"/>
    </location>
    <ligand>
        <name>methylcob(III)alamin</name>
        <dbReference type="ChEBI" id="CHEBI:28115"/>
    </ligand>
</feature>
<dbReference type="Gene3D" id="3.40.50.280">
    <property type="entry name" value="Cobalamin-binding domain"/>
    <property type="match status" value="1"/>
</dbReference>
<dbReference type="FunFam" id="1.10.1240.10:FF:000001">
    <property type="entry name" value="Methionine synthase"/>
    <property type="match status" value="1"/>
</dbReference>
<dbReference type="InterPro" id="IPR011005">
    <property type="entry name" value="Dihydropteroate_synth-like_sf"/>
</dbReference>
<dbReference type="PROSITE" id="PS50974">
    <property type="entry name" value="ADOMET_ACTIVATION"/>
    <property type="match status" value="1"/>
</dbReference>
<evidence type="ECO:0000256" key="5">
    <source>
        <dbReference type="ARBA" id="ARBA00010398"/>
    </source>
</evidence>
<dbReference type="SUPFAM" id="SSF52242">
    <property type="entry name" value="Cobalamin (vitamin B12)-binding domain"/>
    <property type="match status" value="1"/>
</dbReference>